<dbReference type="InterPro" id="IPR009668">
    <property type="entry name" value="RNA_pol-assoc_fac_A49-like"/>
</dbReference>
<comment type="subcellular location">
    <subcellularLocation>
        <location evidence="1">Nucleus</location>
        <location evidence="1">Nucleolus</location>
    </subcellularLocation>
</comment>
<dbReference type="GO" id="GO:0005730">
    <property type="term" value="C:nucleolus"/>
    <property type="evidence" value="ECO:0007669"/>
    <property type="project" value="UniProtKB-SubCell"/>
</dbReference>
<keyword evidence="7" id="KW-1185">Reference proteome</keyword>
<dbReference type="GO" id="GO:0006351">
    <property type="term" value="P:DNA-templated transcription"/>
    <property type="evidence" value="ECO:0007669"/>
    <property type="project" value="InterPro"/>
</dbReference>
<evidence type="ECO:0000256" key="5">
    <source>
        <dbReference type="ARBA" id="ARBA00023242"/>
    </source>
</evidence>
<keyword evidence="4" id="KW-0804">Transcription</keyword>
<dbReference type="Pfam" id="PF06870">
    <property type="entry name" value="RNA_pol_I_A49"/>
    <property type="match status" value="1"/>
</dbReference>
<evidence type="ECO:0000313" key="6">
    <source>
        <dbReference type="EMBL" id="KZM27402.1"/>
    </source>
</evidence>
<dbReference type="EMBL" id="JYNV01000066">
    <property type="protein sequence ID" value="KZM27402.1"/>
    <property type="molecule type" value="Genomic_DNA"/>
</dbReference>
<dbReference type="PANTHER" id="PTHR14440">
    <property type="entry name" value="DNA-DIRECTED RNA POLYMERASE I SUBUNIT RPA49"/>
    <property type="match status" value="1"/>
</dbReference>
<comment type="similarity">
    <text evidence="2">Belongs to the eukaryotic RPA49/POLR1E RNA polymerase subunit family.</text>
</comment>
<organism evidence="6 7">
    <name type="scientific">Didymella rabiei</name>
    <name type="common">Chickpea ascochyta blight fungus</name>
    <name type="synonym">Mycosphaerella rabiei</name>
    <dbReference type="NCBI Taxonomy" id="5454"/>
    <lineage>
        <taxon>Eukaryota</taxon>
        <taxon>Fungi</taxon>
        <taxon>Dikarya</taxon>
        <taxon>Ascomycota</taxon>
        <taxon>Pezizomycotina</taxon>
        <taxon>Dothideomycetes</taxon>
        <taxon>Pleosporomycetidae</taxon>
        <taxon>Pleosporales</taxon>
        <taxon>Pleosporineae</taxon>
        <taxon>Didymellaceae</taxon>
        <taxon>Ascochyta</taxon>
    </lineage>
</organism>
<comment type="caution">
    <text evidence="6">The sequence shown here is derived from an EMBL/GenBank/DDBJ whole genome shotgun (WGS) entry which is preliminary data.</text>
</comment>
<evidence type="ECO:0000256" key="1">
    <source>
        <dbReference type="ARBA" id="ARBA00004604"/>
    </source>
</evidence>
<keyword evidence="5" id="KW-0539">Nucleus</keyword>
<name>A0A163L0K8_DIDRA</name>
<evidence type="ECO:0000313" key="7">
    <source>
        <dbReference type="Proteomes" id="UP000076837"/>
    </source>
</evidence>
<dbReference type="OrthoDB" id="532500at2759"/>
<accession>A0A163L0K8</accession>
<evidence type="ECO:0000256" key="2">
    <source>
        <dbReference type="ARBA" id="ARBA00009430"/>
    </source>
</evidence>
<gene>
    <name evidence="6" type="ORF">ST47_g1444</name>
</gene>
<proteinExistence type="inferred from homology"/>
<dbReference type="Proteomes" id="UP000076837">
    <property type="component" value="Unassembled WGS sequence"/>
</dbReference>
<dbReference type="STRING" id="5454.A0A163L0K8"/>
<evidence type="ECO:0000256" key="4">
    <source>
        <dbReference type="ARBA" id="ARBA00023163"/>
    </source>
</evidence>
<dbReference type="AlphaFoldDB" id="A0A163L0K8"/>
<sequence length="441" mass="49077">MAEKKRKRNEDGAERPSKKAAVASQGNVRVELLQEEALGPLLAATPGLRLPARINFKPYQHTKILPKTSVTTLLLQSSDHARLDYTAQQEQDGSSGSQLKDYVGVFDPETKRLQIVPVKRVTVRSTLRSETQELQEEQARLEAAQGTMTAKRHALAAEFGSKKSRKRIDDITMNSIRSGAPEAEQRNEGVADNVLANMADNTSAMPTKAELAAALDSSKPRPTPNVTAEFPGDVYTLDAVVGSELMGLIPVKDWMDASQAGEGVQVNSKYVAKRILKLCRNKQVQKLKVLRFILLCVNFNAALSGQAGRFARRIPPKGKLESLMNEEENIPLVNAIRRKFGSENNDMPRWNIDNLMTHVAAAALIVDDFEVDVNDLREDLKIENKEIKQYFHELGCRVGPPTQTDMTKFKLTKAEANNHNIAKLRLPLAFPRVNIPTKKRR</sequence>
<dbReference type="GO" id="GO:0003677">
    <property type="term" value="F:DNA binding"/>
    <property type="evidence" value="ECO:0007669"/>
    <property type="project" value="InterPro"/>
</dbReference>
<evidence type="ECO:0000256" key="3">
    <source>
        <dbReference type="ARBA" id="ARBA00022478"/>
    </source>
</evidence>
<protein>
    <submittedName>
        <fullName evidence="6">DNA binding</fullName>
    </submittedName>
</protein>
<keyword evidence="3" id="KW-0240">DNA-directed RNA polymerase</keyword>
<dbReference type="GO" id="GO:0000428">
    <property type="term" value="C:DNA-directed RNA polymerase complex"/>
    <property type="evidence" value="ECO:0007669"/>
    <property type="project" value="UniProtKB-KW"/>
</dbReference>
<reference evidence="6 7" key="1">
    <citation type="journal article" date="2016" name="Sci. Rep.">
        <title>Draft genome sequencing and secretome analysis of fungal phytopathogen Ascochyta rabiei provides insight into the necrotrophic effector repertoire.</title>
        <authorList>
            <person name="Verma S."/>
            <person name="Gazara R.K."/>
            <person name="Nizam S."/>
            <person name="Parween S."/>
            <person name="Chattopadhyay D."/>
            <person name="Verma P.K."/>
        </authorList>
    </citation>
    <scope>NUCLEOTIDE SEQUENCE [LARGE SCALE GENOMIC DNA]</scope>
    <source>
        <strain evidence="6 7">ArDII</strain>
    </source>
</reference>